<evidence type="ECO:0000313" key="2">
    <source>
        <dbReference type="EMBL" id="SJZ96005.1"/>
    </source>
</evidence>
<evidence type="ECO:0000256" key="1">
    <source>
        <dbReference type="SAM" id="SignalP"/>
    </source>
</evidence>
<sequence length="147" mass="16410">MKRTINITGILLCCLLLLGTACNKTPETVKPEDMLVTYLTSEAGNRVWRISKIYENGTEKPLTVDQITYTKTYTRIPGQSYIGTFTDSDGYKGKWSLPSVIILSEVINNNPTGDVKIDLTINSLTRNGMDVEYTANGKTIRTVYYAL</sequence>
<proteinExistence type="predicted"/>
<dbReference type="OrthoDB" id="677697at2"/>
<dbReference type="STRING" id="413434.SAMN04488132_1074"/>
<organism evidence="2 3">
    <name type="scientific">Sediminibacterium ginsengisoli</name>
    <dbReference type="NCBI Taxonomy" id="413434"/>
    <lineage>
        <taxon>Bacteria</taxon>
        <taxon>Pseudomonadati</taxon>
        <taxon>Bacteroidota</taxon>
        <taxon>Chitinophagia</taxon>
        <taxon>Chitinophagales</taxon>
        <taxon>Chitinophagaceae</taxon>
        <taxon>Sediminibacterium</taxon>
    </lineage>
</organism>
<dbReference type="EMBL" id="FUWH01000007">
    <property type="protein sequence ID" value="SJZ96005.1"/>
    <property type="molecule type" value="Genomic_DNA"/>
</dbReference>
<feature type="signal peptide" evidence="1">
    <location>
        <begin position="1"/>
        <end position="23"/>
    </location>
</feature>
<dbReference type="PROSITE" id="PS51257">
    <property type="entry name" value="PROKAR_LIPOPROTEIN"/>
    <property type="match status" value="1"/>
</dbReference>
<name>A0A1T4PX03_9BACT</name>
<keyword evidence="3" id="KW-1185">Reference proteome</keyword>
<keyword evidence="1" id="KW-0732">Signal</keyword>
<dbReference type="RefSeq" id="WP_078831786.1">
    <property type="nucleotide sequence ID" value="NZ_FUWH01000007.1"/>
</dbReference>
<gene>
    <name evidence="2" type="ORF">SAMN04488132_1074</name>
</gene>
<evidence type="ECO:0000313" key="3">
    <source>
        <dbReference type="Proteomes" id="UP000190888"/>
    </source>
</evidence>
<dbReference type="AlphaFoldDB" id="A0A1T4PX03"/>
<feature type="chain" id="PRO_5012074934" description="Lipocalin-like domain-containing protein" evidence="1">
    <location>
        <begin position="24"/>
        <end position="147"/>
    </location>
</feature>
<dbReference type="Proteomes" id="UP000190888">
    <property type="component" value="Unassembled WGS sequence"/>
</dbReference>
<reference evidence="2 3" key="1">
    <citation type="submission" date="2017-02" db="EMBL/GenBank/DDBJ databases">
        <authorList>
            <person name="Peterson S.W."/>
        </authorList>
    </citation>
    <scope>NUCLEOTIDE SEQUENCE [LARGE SCALE GENOMIC DNA]</scope>
    <source>
        <strain evidence="2 3">DSM 22335</strain>
    </source>
</reference>
<evidence type="ECO:0008006" key="4">
    <source>
        <dbReference type="Google" id="ProtNLM"/>
    </source>
</evidence>
<protein>
    <recommendedName>
        <fullName evidence="4">Lipocalin-like domain-containing protein</fullName>
    </recommendedName>
</protein>
<accession>A0A1T4PX03</accession>